<proteinExistence type="predicted"/>
<reference evidence="3" key="1">
    <citation type="submission" date="2016-06" db="UniProtKB">
        <authorList>
            <consortium name="WormBaseParasite"/>
        </authorList>
    </citation>
    <scope>IDENTIFICATION</scope>
</reference>
<dbReference type="WBParaSite" id="OFLC_0000966101-mRNA-1">
    <property type="protein sequence ID" value="OFLC_0000966101-mRNA-1"/>
    <property type="gene ID" value="OFLC_0000966101"/>
</dbReference>
<dbReference type="EMBL" id="UZAJ01012097">
    <property type="protein sequence ID" value="VDO62266.1"/>
    <property type="molecule type" value="Genomic_DNA"/>
</dbReference>
<evidence type="ECO:0000313" key="1">
    <source>
        <dbReference type="EMBL" id="VDO62266.1"/>
    </source>
</evidence>
<evidence type="ECO:0000313" key="3">
    <source>
        <dbReference type="WBParaSite" id="OFLC_0000966101-mRNA-1"/>
    </source>
</evidence>
<evidence type="ECO:0000313" key="2">
    <source>
        <dbReference type="Proteomes" id="UP000267606"/>
    </source>
</evidence>
<reference evidence="1 2" key="2">
    <citation type="submission" date="2018-11" db="EMBL/GenBank/DDBJ databases">
        <authorList>
            <consortium name="Pathogen Informatics"/>
        </authorList>
    </citation>
    <scope>NUCLEOTIDE SEQUENCE [LARGE SCALE GENOMIC DNA]</scope>
</reference>
<keyword evidence="2" id="KW-1185">Reference proteome</keyword>
<name>A0A183HQA0_9BILA</name>
<sequence length="64" mass="7616">MDKIVHKIKLTTLMYFSDLRQISYLFKTTKDSEIFLSQLFNDKHNDPLGQYQVVLGKEKNHENI</sequence>
<dbReference type="Proteomes" id="UP000267606">
    <property type="component" value="Unassembled WGS sequence"/>
</dbReference>
<dbReference type="AlphaFoldDB" id="A0A183HQA0"/>
<protein>
    <submittedName>
        <fullName evidence="3">KTSC domain-containing protein</fullName>
    </submittedName>
</protein>
<accession>A0A183HQA0</accession>
<organism evidence="3">
    <name type="scientific">Onchocerca flexuosa</name>
    <dbReference type="NCBI Taxonomy" id="387005"/>
    <lineage>
        <taxon>Eukaryota</taxon>
        <taxon>Metazoa</taxon>
        <taxon>Ecdysozoa</taxon>
        <taxon>Nematoda</taxon>
        <taxon>Chromadorea</taxon>
        <taxon>Rhabditida</taxon>
        <taxon>Spirurina</taxon>
        <taxon>Spiruromorpha</taxon>
        <taxon>Filarioidea</taxon>
        <taxon>Onchocercidae</taxon>
        <taxon>Onchocerca</taxon>
    </lineage>
</organism>
<gene>
    <name evidence="1" type="ORF">OFLC_LOCUS9662</name>
</gene>